<gene>
    <name evidence="2" type="ORF">EVAR_52901_1</name>
</gene>
<dbReference type="AlphaFoldDB" id="A0A4C1Z0X6"/>
<evidence type="ECO:0000313" key="3">
    <source>
        <dbReference type="Proteomes" id="UP000299102"/>
    </source>
</evidence>
<comment type="caution">
    <text evidence="2">The sequence shown here is derived from an EMBL/GenBank/DDBJ whole genome shotgun (WGS) entry which is preliminary data.</text>
</comment>
<feature type="region of interest" description="Disordered" evidence="1">
    <location>
        <begin position="21"/>
        <end position="54"/>
    </location>
</feature>
<protein>
    <submittedName>
        <fullName evidence="2">Uncharacterized protein</fullName>
    </submittedName>
</protein>
<dbReference type="EMBL" id="BGZK01001475">
    <property type="protein sequence ID" value="GBP80694.1"/>
    <property type="molecule type" value="Genomic_DNA"/>
</dbReference>
<dbReference type="Proteomes" id="UP000299102">
    <property type="component" value="Unassembled WGS sequence"/>
</dbReference>
<reference evidence="2 3" key="1">
    <citation type="journal article" date="2019" name="Commun. Biol.">
        <title>The bagworm genome reveals a unique fibroin gene that provides high tensile strength.</title>
        <authorList>
            <person name="Kono N."/>
            <person name="Nakamura H."/>
            <person name="Ohtoshi R."/>
            <person name="Tomita M."/>
            <person name="Numata K."/>
            <person name="Arakawa K."/>
        </authorList>
    </citation>
    <scope>NUCLEOTIDE SEQUENCE [LARGE SCALE GENOMIC DNA]</scope>
</reference>
<name>A0A4C1Z0X6_EUMVA</name>
<proteinExistence type="predicted"/>
<accession>A0A4C1Z0X6</accession>
<evidence type="ECO:0000256" key="1">
    <source>
        <dbReference type="SAM" id="MobiDB-lite"/>
    </source>
</evidence>
<evidence type="ECO:0000313" key="2">
    <source>
        <dbReference type="EMBL" id="GBP80694.1"/>
    </source>
</evidence>
<sequence>MGEVKSHHKTMHHRVRVISMRGPRAARYSSLRRRERPASGDGNIFSNFQNYPRNLHSSSRRKFAYWLRRPAGRILDQTSTQSNKTKLGKRPRNMLKYQRQIVARSRSPLIKMSPRRDARGRRPILGDG</sequence>
<keyword evidence="3" id="KW-1185">Reference proteome</keyword>
<feature type="compositionally biased region" description="Polar residues" evidence="1">
    <location>
        <begin position="44"/>
        <end position="54"/>
    </location>
</feature>
<feature type="region of interest" description="Disordered" evidence="1">
    <location>
        <begin position="105"/>
        <end position="128"/>
    </location>
</feature>
<organism evidence="2 3">
    <name type="scientific">Eumeta variegata</name>
    <name type="common">Bagworm moth</name>
    <name type="synonym">Eumeta japonica</name>
    <dbReference type="NCBI Taxonomy" id="151549"/>
    <lineage>
        <taxon>Eukaryota</taxon>
        <taxon>Metazoa</taxon>
        <taxon>Ecdysozoa</taxon>
        <taxon>Arthropoda</taxon>
        <taxon>Hexapoda</taxon>
        <taxon>Insecta</taxon>
        <taxon>Pterygota</taxon>
        <taxon>Neoptera</taxon>
        <taxon>Endopterygota</taxon>
        <taxon>Lepidoptera</taxon>
        <taxon>Glossata</taxon>
        <taxon>Ditrysia</taxon>
        <taxon>Tineoidea</taxon>
        <taxon>Psychidae</taxon>
        <taxon>Oiketicinae</taxon>
        <taxon>Eumeta</taxon>
    </lineage>
</organism>